<dbReference type="HAMAP" id="MF_02065">
    <property type="entry name" value="MltG"/>
    <property type="match status" value="1"/>
</dbReference>
<dbReference type="PANTHER" id="PTHR30518:SF2">
    <property type="entry name" value="ENDOLYTIC MUREIN TRANSGLYCOSYLASE"/>
    <property type="match status" value="1"/>
</dbReference>
<feature type="site" description="Important for catalytic activity" evidence="7">
    <location>
        <position position="222"/>
    </location>
</feature>
<dbReference type="GO" id="GO:0009252">
    <property type="term" value="P:peptidoglycan biosynthetic process"/>
    <property type="evidence" value="ECO:0007669"/>
    <property type="project" value="UniProtKB-UniRule"/>
</dbReference>
<gene>
    <name evidence="7" type="primary">mltG</name>
    <name evidence="8" type="ORF">A3F25_02645</name>
</gene>
<evidence type="ECO:0000256" key="3">
    <source>
        <dbReference type="ARBA" id="ARBA00022989"/>
    </source>
</evidence>
<evidence type="ECO:0000256" key="1">
    <source>
        <dbReference type="ARBA" id="ARBA00022475"/>
    </source>
</evidence>
<keyword evidence="1 7" id="KW-1003">Cell membrane</keyword>
<dbReference type="GO" id="GO:0008932">
    <property type="term" value="F:lytic endotransglycosylase activity"/>
    <property type="evidence" value="ECO:0007669"/>
    <property type="project" value="UniProtKB-UniRule"/>
</dbReference>
<evidence type="ECO:0000313" key="8">
    <source>
        <dbReference type="EMBL" id="OGN18977.1"/>
    </source>
</evidence>
<dbReference type="AlphaFoldDB" id="A0A1F8G0W7"/>
<evidence type="ECO:0000256" key="2">
    <source>
        <dbReference type="ARBA" id="ARBA00022692"/>
    </source>
</evidence>
<reference evidence="8 9" key="1">
    <citation type="journal article" date="2016" name="Nat. Commun.">
        <title>Thousands of microbial genomes shed light on interconnected biogeochemical processes in an aquifer system.</title>
        <authorList>
            <person name="Anantharaman K."/>
            <person name="Brown C.T."/>
            <person name="Hug L.A."/>
            <person name="Sharon I."/>
            <person name="Castelle C.J."/>
            <person name="Probst A.J."/>
            <person name="Thomas B.C."/>
            <person name="Singh A."/>
            <person name="Wilkins M.J."/>
            <person name="Karaoz U."/>
            <person name="Brodie E.L."/>
            <person name="Williams K.H."/>
            <person name="Hubbard S.S."/>
            <person name="Banfield J.F."/>
        </authorList>
    </citation>
    <scope>NUCLEOTIDE SEQUENCE [LARGE SCALE GENOMIC DNA]</scope>
</reference>
<sequence>MPAEKSPTIGIEQLITWVRPGRTQVIALVILLPLLWLGWQFFWPVNRKADTIVKFTIERGESSRAVAEQLAQSGVVRSSFWFLFYSRITFRTENFQAGRYAIGQNQSIANLTKQFADGRAESSDISVFIPEGSNLADIDKILAQVGLIRLGTLLTPENLKLEGHFFPDTYYFWPGFDDNGLEIKNKLLATFAEKVAPLQTWYALSETEFREKLIVASLLEKEVRHLEEMRLVAGIMYNRLKKGMPLQIDATVGYGVCLPKFEKGIYCDVSQANIIKGISDNGPYSTYKRKGFPPGPITNPGLQAIVAAMNPLKTDYYYYLSARDGRTIFSKTGAEHEANRRKYLGH</sequence>
<keyword evidence="5 7" id="KW-0456">Lyase</keyword>
<comment type="similarity">
    <text evidence="7">Belongs to the transglycosylase MltG family.</text>
</comment>
<evidence type="ECO:0000256" key="7">
    <source>
        <dbReference type="HAMAP-Rule" id="MF_02065"/>
    </source>
</evidence>
<dbReference type="EMBL" id="MGKD01000025">
    <property type="protein sequence ID" value="OGN18977.1"/>
    <property type="molecule type" value="Genomic_DNA"/>
</dbReference>
<organism evidence="8 9">
    <name type="scientific">Candidatus Yanofskybacteria bacterium RIFCSPHIGHO2_12_FULL_45_19b</name>
    <dbReference type="NCBI Taxonomy" id="1802689"/>
    <lineage>
        <taxon>Bacteria</taxon>
        <taxon>Candidatus Yanofskyibacteriota</taxon>
    </lineage>
</organism>
<accession>A0A1F8G0W7</accession>
<dbReference type="InterPro" id="IPR003770">
    <property type="entry name" value="MLTG-like"/>
</dbReference>
<comment type="caution">
    <text evidence="8">The sequence shown here is derived from an EMBL/GenBank/DDBJ whole genome shotgun (WGS) entry which is preliminary data.</text>
</comment>
<dbReference type="GO" id="GO:0005886">
    <property type="term" value="C:plasma membrane"/>
    <property type="evidence" value="ECO:0007669"/>
    <property type="project" value="UniProtKB-SubCell"/>
</dbReference>
<feature type="transmembrane region" description="Helical" evidence="7">
    <location>
        <begin position="25"/>
        <end position="43"/>
    </location>
</feature>
<dbReference type="NCBIfam" id="TIGR00247">
    <property type="entry name" value="endolytic transglycosylase MltG"/>
    <property type="match status" value="1"/>
</dbReference>
<dbReference type="Proteomes" id="UP000177478">
    <property type="component" value="Unassembled WGS sequence"/>
</dbReference>
<evidence type="ECO:0000313" key="9">
    <source>
        <dbReference type="Proteomes" id="UP000177478"/>
    </source>
</evidence>
<evidence type="ECO:0000256" key="5">
    <source>
        <dbReference type="ARBA" id="ARBA00023239"/>
    </source>
</evidence>
<proteinExistence type="inferred from homology"/>
<dbReference type="GO" id="GO:0071555">
    <property type="term" value="P:cell wall organization"/>
    <property type="evidence" value="ECO:0007669"/>
    <property type="project" value="UniProtKB-KW"/>
</dbReference>
<keyword evidence="2 7" id="KW-0812">Transmembrane</keyword>
<dbReference type="EC" id="4.2.2.29" evidence="7"/>
<name>A0A1F8G0W7_9BACT</name>
<comment type="subcellular location">
    <subcellularLocation>
        <location evidence="7">Cell membrane</location>
        <topology evidence="7">Single-pass membrane protein</topology>
    </subcellularLocation>
</comment>
<dbReference type="PANTHER" id="PTHR30518">
    <property type="entry name" value="ENDOLYTIC MUREIN TRANSGLYCOSYLASE"/>
    <property type="match status" value="1"/>
</dbReference>
<protein>
    <recommendedName>
        <fullName evidence="7">Endolytic murein transglycosylase</fullName>
        <ecNumber evidence="7">4.2.2.29</ecNumber>
    </recommendedName>
    <alternativeName>
        <fullName evidence="7">Peptidoglycan lytic transglycosylase</fullName>
    </alternativeName>
    <alternativeName>
        <fullName evidence="7">Peptidoglycan polymerization terminase</fullName>
    </alternativeName>
</protein>
<dbReference type="Pfam" id="PF02618">
    <property type="entry name" value="YceG"/>
    <property type="match status" value="1"/>
</dbReference>
<evidence type="ECO:0000256" key="6">
    <source>
        <dbReference type="ARBA" id="ARBA00023316"/>
    </source>
</evidence>
<dbReference type="Gene3D" id="3.30.1490.480">
    <property type="entry name" value="Endolytic murein transglycosylase"/>
    <property type="match status" value="1"/>
</dbReference>
<comment type="function">
    <text evidence="7">Functions as a peptidoglycan terminase that cleaves nascent peptidoglycan strands endolytically to terminate their elongation.</text>
</comment>
<keyword evidence="6 7" id="KW-0961">Cell wall biogenesis/degradation</keyword>
<keyword evidence="4 7" id="KW-0472">Membrane</keyword>
<keyword evidence="3 7" id="KW-1133">Transmembrane helix</keyword>
<evidence type="ECO:0000256" key="4">
    <source>
        <dbReference type="ARBA" id="ARBA00023136"/>
    </source>
</evidence>
<dbReference type="STRING" id="1802689.A3F25_02645"/>
<comment type="catalytic activity">
    <reaction evidence="7">
        <text>a peptidoglycan chain = a peptidoglycan chain with N-acetyl-1,6-anhydromuramyl-[peptide] at the reducing end + a peptidoglycan chain with N-acetylglucosamine at the non-reducing end.</text>
        <dbReference type="EC" id="4.2.2.29"/>
    </reaction>
</comment>